<reference evidence="4" key="1">
    <citation type="submission" date="2020-12" db="EMBL/GenBank/DDBJ databases">
        <title>Metabolic potential, ecology and presence of endohyphal bacteria is reflected in genomic diversity of Mucoromycotina.</title>
        <authorList>
            <person name="Muszewska A."/>
            <person name="Okrasinska A."/>
            <person name="Steczkiewicz K."/>
            <person name="Drgas O."/>
            <person name="Orlowska M."/>
            <person name="Perlinska-Lenart U."/>
            <person name="Aleksandrzak-Piekarczyk T."/>
            <person name="Szatraj K."/>
            <person name="Zielenkiewicz U."/>
            <person name="Pilsyk S."/>
            <person name="Malc E."/>
            <person name="Mieczkowski P."/>
            <person name="Kruszewska J.S."/>
            <person name="Biernat P."/>
            <person name="Pawlowska J."/>
        </authorList>
    </citation>
    <scope>NUCLEOTIDE SEQUENCE</scope>
    <source>
        <strain evidence="4">CBS 226.32</strain>
    </source>
</reference>
<accession>A0A8H7QSI9</accession>
<dbReference type="NCBIfam" id="NF007280">
    <property type="entry name" value="PRK09739.1"/>
    <property type="match status" value="1"/>
</dbReference>
<gene>
    <name evidence="4" type="ORF">INT46_004462</name>
</gene>
<name>A0A8H7QSI9_9FUNG</name>
<dbReference type="InterPro" id="IPR051545">
    <property type="entry name" value="NAD(P)H_dehydrogenase_qn"/>
</dbReference>
<dbReference type="InterPro" id="IPR003680">
    <property type="entry name" value="Flavodoxin_fold"/>
</dbReference>
<dbReference type="Gene3D" id="3.40.50.360">
    <property type="match status" value="1"/>
</dbReference>
<evidence type="ECO:0000313" key="4">
    <source>
        <dbReference type="EMBL" id="KAG2196963.1"/>
    </source>
</evidence>
<dbReference type="Proteomes" id="UP000650833">
    <property type="component" value="Unassembled WGS sequence"/>
</dbReference>
<protein>
    <recommendedName>
        <fullName evidence="3">Flavodoxin-like fold domain-containing protein</fullName>
    </recommendedName>
</protein>
<organism evidence="4 5">
    <name type="scientific">Mucor plumbeus</name>
    <dbReference type="NCBI Taxonomy" id="97098"/>
    <lineage>
        <taxon>Eukaryota</taxon>
        <taxon>Fungi</taxon>
        <taxon>Fungi incertae sedis</taxon>
        <taxon>Mucoromycota</taxon>
        <taxon>Mucoromycotina</taxon>
        <taxon>Mucoromycetes</taxon>
        <taxon>Mucorales</taxon>
        <taxon>Mucorineae</taxon>
        <taxon>Mucoraceae</taxon>
        <taxon>Mucor</taxon>
    </lineage>
</organism>
<comment type="caution">
    <text evidence="4">The sequence shown here is derived from an EMBL/GenBank/DDBJ whole genome shotgun (WGS) entry which is preliminary data.</text>
</comment>
<comment type="similarity">
    <text evidence="1">Belongs to the NAD(P)H dehydrogenase (quinone) family.</text>
</comment>
<feature type="domain" description="Flavodoxin-like fold" evidence="3">
    <location>
        <begin position="1"/>
        <end position="185"/>
    </location>
</feature>
<evidence type="ECO:0000313" key="5">
    <source>
        <dbReference type="Proteomes" id="UP000650833"/>
    </source>
</evidence>
<sequence>MKVLIILAHPRDNSLVYSIKNEFEKGLKDSGHEVNTLDLYKIGFDPVLRGQDEPKWSEETQVYTEEVHKEMERINEHDAVVFAFPLYWSSMPAIMKGYIDRVWNYQFAHAYGQPITMKLDKVFWMATTGATESNLTRRKIIDFVGHYFNVIIADYCGVKNSKVKLFHDTRSKELATEKHIPEAYQQGLNFDKW</sequence>
<dbReference type="InterPro" id="IPR029039">
    <property type="entry name" value="Flavoprotein-like_sf"/>
</dbReference>
<dbReference type="PANTHER" id="PTHR10204">
    <property type="entry name" value="NAD P H OXIDOREDUCTASE-RELATED"/>
    <property type="match status" value="1"/>
</dbReference>
<dbReference type="OrthoDB" id="26889at2759"/>
<dbReference type="GO" id="GO:0003955">
    <property type="term" value="F:NAD(P)H dehydrogenase (quinone) activity"/>
    <property type="evidence" value="ECO:0007669"/>
    <property type="project" value="TreeGrafter"/>
</dbReference>
<evidence type="ECO:0000256" key="2">
    <source>
        <dbReference type="ARBA" id="ARBA00023002"/>
    </source>
</evidence>
<dbReference type="GO" id="GO:0005829">
    <property type="term" value="C:cytosol"/>
    <property type="evidence" value="ECO:0007669"/>
    <property type="project" value="TreeGrafter"/>
</dbReference>
<proteinExistence type="inferred from homology"/>
<keyword evidence="5" id="KW-1185">Reference proteome</keyword>
<dbReference type="SUPFAM" id="SSF52218">
    <property type="entry name" value="Flavoproteins"/>
    <property type="match status" value="1"/>
</dbReference>
<dbReference type="PANTHER" id="PTHR10204:SF34">
    <property type="entry name" value="NAD(P)H DEHYDROGENASE [QUINONE] 1 ISOFORM 1"/>
    <property type="match status" value="1"/>
</dbReference>
<keyword evidence="2" id="KW-0560">Oxidoreductase</keyword>
<dbReference type="EMBL" id="JAEPRC010000450">
    <property type="protein sequence ID" value="KAG2196963.1"/>
    <property type="molecule type" value="Genomic_DNA"/>
</dbReference>
<dbReference type="Pfam" id="PF02525">
    <property type="entry name" value="Flavodoxin_2"/>
    <property type="match status" value="1"/>
</dbReference>
<evidence type="ECO:0000259" key="3">
    <source>
        <dbReference type="Pfam" id="PF02525"/>
    </source>
</evidence>
<evidence type="ECO:0000256" key="1">
    <source>
        <dbReference type="ARBA" id="ARBA00006252"/>
    </source>
</evidence>
<dbReference type="AlphaFoldDB" id="A0A8H7QSI9"/>